<evidence type="ECO:0000256" key="3">
    <source>
        <dbReference type="ARBA" id="ARBA00006375"/>
    </source>
</evidence>
<evidence type="ECO:0000313" key="20">
    <source>
        <dbReference type="Proteomes" id="UP000694414"/>
    </source>
</evidence>
<evidence type="ECO:0000256" key="14">
    <source>
        <dbReference type="ARBA" id="ARBA00053322"/>
    </source>
</evidence>
<reference evidence="19" key="1">
    <citation type="submission" date="2025-08" db="UniProtKB">
        <authorList>
            <consortium name="Ensembl"/>
        </authorList>
    </citation>
    <scope>IDENTIFICATION</scope>
</reference>
<keyword evidence="5 17" id="KW-0812">Transmembrane</keyword>
<dbReference type="FunFam" id="1.50.40.10:FF:000069">
    <property type="entry name" value="Solute carrier family 25 member 47"/>
    <property type="match status" value="1"/>
</dbReference>
<evidence type="ECO:0000256" key="2">
    <source>
        <dbReference type="ARBA" id="ARBA00004448"/>
    </source>
</evidence>
<evidence type="ECO:0000256" key="5">
    <source>
        <dbReference type="ARBA" id="ARBA00022692"/>
    </source>
</evidence>
<proteinExistence type="inferred from homology"/>
<keyword evidence="10" id="KW-0496">Mitochondrion</keyword>
<evidence type="ECO:0000256" key="11">
    <source>
        <dbReference type="ARBA" id="ARBA00023136"/>
    </source>
</evidence>
<evidence type="ECO:0000256" key="15">
    <source>
        <dbReference type="ARBA" id="ARBA00070489"/>
    </source>
</evidence>
<evidence type="ECO:0000256" key="6">
    <source>
        <dbReference type="ARBA" id="ARBA00022737"/>
    </source>
</evidence>
<comment type="similarity">
    <text evidence="3 18">Belongs to the mitochondrial carrier (TC 2.A.29) family.</text>
</comment>
<evidence type="ECO:0000256" key="1">
    <source>
        <dbReference type="ARBA" id="ARBA00004374"/>
    </source>
</evidence>
<dbReference type="GO" id="GO:0005741">
    <property type="term" value="C:mitochondrial outer membrane"/>
    <property type="evidence" value="ECO:0007669"/>
    <property type="project" value="UniProtKB-SubCell"/>
</dbReference>
<keyword evidence="20" id="KW-1185">Reference proteome</keyword>
<dbReference type="InterPro" id="IPR018108">
    <property type="entry name" value="MCP_transmembrane"/>
</dbReference>
<comment type="subcellular location">
    <subcellularLocation>
        <location evidence="2">Mitochondrion inner membrane</location>
        <topology evidence="2">Multi-pass membrane protein</topology>
    </subcellularLocation>
    <subcellularLocation>
        <location evidence="1">Mitochondrion outer membrane</location>
        <topology evidence="1">Multi-pass membrane protein</topology>
    </subcellularLocation>
</comment>
<evidence type="ECO:0000256" key="4">
    <source>
        <dbReference type="ARBA" id="ARBA00022448"/>
    </source>
</evidence>
<dbReference type="Ensembl" id="ENSPSMT00000039449.1">
    <property type="protein sequence ID" value="ENSPSMP00000034213.1"/>
    <property type="gene ID" value="ENSPSMG00000023595.1"/>
</dbReference>
<evidence type="ECO:0000256" key="13">
    <source>
        <dbReference type="ARBA" id="ARBA00052765"/>
    </source>
</evidence>
<feature type="repeat" description="Solcar" evidence="17">
    <location>
        <begin position="253"/>
        <end position="340"/>
    </location>
</feature>
<keyword evidence="4 18" id="KW-0813">Transport</keyword>
<dbReference type="InterPro" id="IPR023395">
    <property type="entry name" value="MCP_dom_sf"/>
</dbReference>
<feature type="repeat" description="Solcar" evidence="17">
    <location>
        <begin position="38"/>
        <end position="120"/>
    </location>
</feature>
<dbReference type="PANTHER" id="PTHR45624:SF3">
    <property type="entry name" value="SOLUTE CARRIER FAMILY 25 MEMBER 47"/>
    <property type="match status" value="1"/>
</dbReference>
<evidence type="ECO:0000256" key="18">
    <source>
        <dbReference type="RuleBase" id="RU000488"/>
    </source>
</evidence>
<keyword evidence="9" id="KW-1133">Transmembrane helix</keyword>
<keyword evidence="6" id="KW-0677">Repeat</keyword>
<evidence type="ECO:0000256" key="8">
    <source>
        <dbReference type="ARBA" id="ARBA00022792"/>
    </source>
</evidence>
<comment type="catalytic activity">
    <reaction evidence="13">
        <text>acetyl-CoA(in) = acetyl-CoA(out)</text>
        <dbReference type="Rhea" id="RHEA:75039"/>
        <dbReference type="ChEBI" id="CHEBI:57288"/>
    </reaction>
</comment>
<keyword evidence="8" id="KW-0999">Mitochondrion inner membrane</keyword>
<organism evidence="19 20">
    <name type="scientific">Prolemur simus</name>
    <name type="common">Greater bamboo lemur</name>
    <name type="synonym">Hapalemur simus</name>
    <dbReference type="NCBI Taxonomy" id="1328070"/>
    <lineage>
        <taxon>Eukaryota</taxon>
        <taxon>Metazoa</taxon>
        <taxon>Chordata</taxon>
        <taxon>Craniata</taxon>
        <taxon>Vertebrata</taxon>
        <taxon>Euteleostomi</taxon>
        <taxon>Mammalia</taxon>
        <taxon>Eutheria</taxon>
        <taxon>Euarchontoglires</taxon>
        <taxon>Primates</taxon>
        <taxon>Strepsirrhini</taxon>
        <taxon>Lemuriformes</taxon>
        <taxon>Lemuridae</taxon>
        <taxon>Prolemur</taxon>
    </lineage>
</organism>
<dbReference type="GO" id="GO:0051724">
    <property type="term" value="F:NAD transmembrane transporter activity"/>
    <property type="evidence" value="ECO:0007669"/>
    <property type="project" value="Ensembl"/>
</dbReference>
<evidence type="ECO:0000313" key="19">
    <source>
        <dbReference type="Ensembl" id="ENSPSMP00000034213.1"/>
    </source>
</evidence>
<evidence type="ECO:0000256" key="7">
    <source>
        <dbReference type="ARBA" id="ARBA00022787"/>
    </source>
</evidence>
<accession>A0A8C9AZ06</accession>
<evidence type="ECO:0000256" key="16">
    <source>
        <dbReference type="ARBA" id="ARBA00081036"/>
    </source>
</evidence>
<dbReference type="Gene3D" id="1.50.40.10">
    <property type="entry name" value="Mitochondrial carrier domain"/>
    <property type="match status" value="2"/>
</dbReference>
<comment type="function">
    <text evidence="14">Mitochondrial NAD(+) transporter that acts as a 'metabolic gate' in hepatic lipogenesis. Provides NAD(+) substrate to mitochondrial SIRT3 deacetylase and enables its NAD(+)-dependent activities in mitochondrial energy metabolism. This triggers downstream activation of PRKAA1/AMPK-alpha signaling cascade that negatively regulates sterol regulatory element-binding protein (SREBP) transcriptional activities and ATP-consuming lipogenesis to restore cellular energy balance. May transport other mitochondrial metabolites having an aromatic nucleotide and phosphate groups, such as acetyl-CoA. Does not transport amino acids. The transport mechanism remains to be elucidated.</text>
</comment>
<keyword evidence="7" id="KW-1000">Mitochondrion outer membrane</keyword>
<dbReference type="PANTHER" id="PTHR45624">
    <property type="entry name" value="MITOCHONDRIAL BASIC AMINO ACIDS TRANSPORTER-RELATED"/>
    <property type="match status" value="1"/>
</dbReference>
<sequence length="346" mass="37083">MGGPGADQTAGGLLSAGDQWGSASAISRRVGSRCLRPVSAVLTGSPFLPGVCGVAVGYPLDTVKVRIQTEPKYTGIWHCVRDTYRQERVWGFYRGLSLPVCTVSLVSSVSFGTYRHCLAHICRFRYGSAEAKPAKADITLSGCASGLVRVFLTSPTEVAKVRLQTQTQTQRRPSASGPSAVPPLCPAPPAACPVPTYRGPLHCLATVAREEGLRGLYKGSSALMFRDGHSFATYFLSYAILCEWLTPTGHSQPDVLGVLVAGGCAGALAWAVATPMDVIKSRLQADGQGQQRYRGLLHCMATSVREEGLRVLFKGLALNCCRAFPVNMVVFVTYEAVLRLTRDLLT</sequence>
<evidence type="ECO:0000256" key="9">
    <source>
        <dbReference type="ARBA" id="ARBA00022989"/>
    </source>
</evidence>
<gene>
    <name evidence="19" type="primary">SLC25A47</name>
</gene>
<dbReference type="AlphaFoldDB" id="A0A8C9AZ06"/>
<dbReference type="GO" id="GO:0005743">
    <property type="term" value="C:mitochondrial inner membrane"/>
    <property type="evidence" value="ECO:0007669"/>
    <property type="project" value="UniProtKB-SubCell"/>
</dbReference>
<dbReference type="InterPro" id="IPR050567">
    <property type="entry name" value="Mitochondrial_Carrier"/>
</dbReference>
<dbReference type="GeneTree" id="ENSGT00940000159694"/>
<dbReference type="Pfam" id="PF00153">
    <property type="entry name" value="Mito_carr"/>
    <property type="match status" value="3"/>
</dbReference>
<name>A0A8C9AZ06_PROSS</name>
<evidence type="ECO:0000256" key="17">
    <source>
        <dbReference type="PROSITE-ProRule" id="PRU00282"/>
    </source>
</evidence>
<protein>
    <recommendedName>
        <fullName evidence="15">Solute carrier family 25 member 47</fullName>
    </recommendedName>
    <alternativeName>
        <fullName evidence="16">Mitochondrial NAD(+) transporter SLC25A47</fullName>
    </alternativeName>
</protein>
<comment type="catalytic activity">
    <reaction evidence="12">
        <text>NAD(+)(in) = NAD(+)(out)</text>
        <dbReference type="Rhea" id="RHEA:65408"/>
        <dbReference type="ChEBI" id="CHEBI:57540"/>
    </reaction>
</comment>
<dbReference type="Proteomes" id="UP000694414">
    <property type="component" value="Unplaced"/>
</dbReference>
<feature type="repeat" description="Solcar" evidence="17">
    <location>
        <begin position="133"/>
        <end position="244"/>
    </location>
</feature>
<dbReference type="FunFam" id="1.50.40.10:FF:000072">
    <property type="entry name" value="solute carrier family 25 member 47"/>
    <property type="match status" value="1"/>
</dbReference>
<keyword evidence="11 17" id="KW-0472">Membrane</keyword>
<dbReference type="GO" id="GO:0008521">
    <property type="term" value="F:acetyl-CoA transmembrane transporter activity"/>
    <property type="evidence" value="ECO:0007669"/>
    <property type="project" value="Ensembl"/>
</dbReference>
<evidence type="ECO:0000256" key="12">
    <source>
        <dbReference type="ARBA" id="ARBA00050469"/>
    </source>
</evidence>
<reference evidence="19" key="2">
    <citation type="submission" date="2025-09" db="UniProtKB">
        <authorList>
            <consortium name="Ensembl"/>
        </authorList>
    </citation>
    <scope>IDENTIFICATION</scope>
</reference>
<dbReference type="SUPFAM" id="SSF103506">
    <property type="entry name" value="Mitochondrial carrier"/>
    <property type="match status" value="1"/>
</dbReference>
<dbReference type="PROSITE" id="PS50920">
    <property type="entry name" value="SOLCAR"/>
    <property type="match status" value="3"/>
</dbReference>
<evidence type="ECO:0000256" key="10">
    <source>
        <dbReference type="ARBA" id="ARBA00023128"/>
    </source>
</evidence>